<dbReference type="GO" id="GO:0046872">
    <property type="term" value="F:metal ion binding"/>
    <property type="evidence" value="ECO:0007669"/>
    <property type="project" value="UniProtKB-KW"/>
</dbReference>
<evidence type="ECO:0000256" key="4">
    <source>
        <dbReference type="ARBA" id="ARBA00022670"/>
    </source>
</evidence>
<keyword evidence="6 11" id="KW-0378">Hydrolase</keyword>
<evidence type="ECO:0000256" key="9">
    <source>
        <dbReference type="ARBA" id="ARBA00023049"/>
    </source>
</evidence>
<reference evidence="13" key="1">
    <citation type="journal article" date="2021" name="PeerJ">
        <title>Extensive microbial diversity within the chicken gut microbiome revealed by metagenomics and culture.</title>
        <authorList>
            <person name="Gilroy R."/>
            <person name="Ravi A."/>
            <person name="Getino M."/>
            <person name="Pursley I."/>
            <person name="Horton D.L."/>
            <person name="Alikhan N.F."/>
            <person name="Baker D."/>
            <person name="Gharbi K."/>
            <person name="Hall N."/>
            <person name="Watson M."/>
            <person name="Adriaenssens E.M."/>
            <person name="Foster-Nyarko E."/>
            <person name="Jarju S."/>
            <person name="Secka A."/>
            <person name="Antonio M."/>
            <person name="Oren A."/>
            <person name="Chaudhuri R.R."/>
            <person name="La Ragione R."/>
            <person name="Hildebrand F."/>
            <person name="Pallen M.J."/>
        </authorList>
    </citation>
    <scope>NUCLEOTIDE SEQUENCE</scope>
    <source>
        <strain evidence="13">ChiSxjej5B17-1746</strain>
    </source>
</reference>
<feature type="transmembrane region" description="Helical" evidence="11">
    <location>
        <begin position="6"/>
        <end position="26"/>
    </location>
</feature>
<dbReference type="PROSITE" id="PS50106">
    <property type="entry name" value="PDZ"/>
    <property type="match status" value="1"/>
</dbReference>
<dbReference type="AlphaFoldDB" id="A0A9D1QZV3"/>
<evidence type="ECO:0000256" key="6">
    <source>
        <dbReference type="ARBA" id="ARBA00022801"/>
    </source>
</evidence>
<dbReference type="SUPFAM" id="SSF50156">
    <property type="entry name" value="PDZ domain-like"/>
    <property type="match status" value="1"/>
</dbReference>
<dbReference type="InterPro" id="IPR041489">
    <property type="entry name" value="PDZ_6"/>
</dbReference>
<comment type="similarity">
    <text evidence="3 11">Belongs to the peptidase M50B family.</text>
</comment>
<accession>A0A9D1QZV3</accession>
<dbReference type="InterPro" id="IPR001478">
    <property type="entry name" value="PDZ"/>
</dbReference>
<keyword evidence="8 11" id="KW-1133">Transmembrane helix</keyword>
<gene>
    <name evidence="13" type="primary">rseP</name>
    <name evidence="13" type="ORF">H9874_08165</name>
</gene>
<dbReference type="Proteomes" id="UP000824264">
    <property type="component" value="Unassembled WGS sequence"/>
</dbReference>
<dbReference type="EC" id="3.4.24.-" evidence="11"/>
<comment type="cofactor">
    <cofactor evidence="1 11">
        <name>Zn(2+)</name>
        <dbReference type="ChEBI" id="CHEBI:29105"/>
    </cofactor>
</comment>
<dbReference type="InterPro" id="IPR036034">
    <property type="entry name" value="PDZ_sf"/>
</dbReference>
<dbReference type="Pfam" id="PF17820">
    <property type="entry name" value="PDZ_6"/>
    <property type="match status" value="1"/>
</dbReference>
<dbReference type="Pfam" id="PF02163">
    <property type="entry name" value="Peptidase_M50"/>
    <property type="match status" value="1"/>
</dbReference>
<dbReference type="EMBL" id="DXGI01000314">
    <property type="protein sequence ID" value="HIW79101.1"/>
    <property type="molecule type" value="Genomic_DNA"/>
</dbReference>
<keyword evidence="11" id="KW-0479">Metal-binding</keyword>
<dbReference type="GO" id="GO:0006508">
    <property type="term" value="P:proteolysis"/>
    <property type="evidence" value="ECO:0007669"/>
    <property type="project" value="UniProtKB-KW"/>
</dbReference>
<dbReference type="PANTHER" id="PTHR42837:SF2">
    <property type="entry name" value="MEMBRANE METALLOPROTEASE ARASP2, CHLOROPLASTIC-RELATED"/>
    <property type="match status" value="1"/>
</dbReference>
<feature type="domain" description="PDZ" evidence="12">
    <location>
        <begin position="147"/>
        <end position="212"/>
    </location>
</feature>
<dbReference type="InterPro" id="IPR008915">
    <property type="entry name" value="Peptidase_M50"/>
</dbReference>
<dbReference type="GO" id="GO:0004222">
    <property type="term" value="F:metalloendopeptidase activity"/>
    <property type="evidence" value="ECO:0007669"/>
    <property type="project" value="InterPro"/>
</dbReference>
<comment type="caution">
    <text evidence="13">The sequence shown here is derived from an EMBL/GenBank/DDBJ whole genome shotgun (WGS) entry which is preliminary data.</text>
</comment>
<evidence type="ECO:0000259" key="12">
    <source>
        <dbReference type="PROSITE" id="PS50106"/>
    </source>
</evidence>
<dbReference type="GO" id="GO:0016020">
    <property type="term" value="C:membrane"/>
    <property type="evidence" value="ECO:0007669"/>
    <property type="project" value="UniProtKB-SubCell"/>
</dbReference>
<evidence type="ECO:0000256" key="11">
    <source>
        <dbReference type="RuleBase" id="RU362031"/>
    </source>
</evidence>
<keyword evidence="5 11" id="KW-0812">Transmembrane</keyword>
<evidence type="ECO:0000256" key="5">
    <source>
        <dbReference type="ARBA" id="ARBA00022692"/>
    </source>
</evidence>
<name>A0A9D1QZV3_9BACT</name>
<proteinExistence type="inferred from homology"/>
<keyword evidence="7 11" id="KW-0862">Zinc</keyword>
<evidence type="ECO:0000256" key="3">
    <source>
        <dbReference type="ARBA" id="ARBA00007931"/>
    </source>
</evidence>
<evidence type="ECO:0000313" key="13">
    <source>
        <dbReference type="EMBL" id="HIW79101.1"/>
    </source>
</evidence>
<evidence type="ECO:0000256" key="10">
    <source>
        <dbReference type="ARBA" id="ARBA00023136"/>
    </source>
</evidence>
<evidence type="ECO:0000256" key="8">
    <source>
        <dbReference type="ARBA" id="ARBA00022989"/>
    </source>
</evidence>
<feature type="transmembrane region" description="Helical" evidence="11">
    <location>
        <begin position="346"/>
        <end position="364"/>
    </location>
</feature>
<dbReference type="Gene3D" id="2.30.42.10">
    <property type="match status" value="1"/>
</dbReference>
<organism evidence="13 14">
    <name type="scientific">Candidatus Bilophila faecipullorum</name>
    <dbReference type="NCBI Taxonomy" id="2838482"/>
    <lineage>
        <taxon>Bacteria</taxon>
        <taxon>Pseudomonadati</taxon>
        <taxon>Thermodesulfobacteriota</taxon>
        <taxon>Desulfovibrionia</taxon>
        <taxon>Desulfovibrionales</taxon>
        <taxon>Desulfovibrionaceae</taxon>
        <taxon>Bilophila</taxon>
    </lineage>
</organism>
<protein>
    <recommendedName>
        <fullName evidence="11">Zinc metalloprotease</fullName>
        <ecNumber evidence="11">3.4.24.-</ecNumber>
    </recommendedName>
</protein>
<evidence type="ECO:0000256" key="7">
    <source>
        <dbReference type="ARBA" id="ARBA00022833"/>
    </source>
</evidence>
<evidence type="ECO:0000313" key="14">
    <source>
        <dbReference type="Proteomes" id="UP000824264"/>
    </source>
</evidence>
<dbReference type="PANTHER" id="PTHR42837">
    <property type="entry name" value="REGULATOR OF SIGMA-E PROTEASE RSEP"/>
    <property type="match status" value="1"/>
</dbReference>
<feature type="transmembrane region" description="Helical" evidence="11">
    <location>
        <begin position="296"/>
        <end position="316"/>
    </location>
</feature>
<comment type="subcellular location">
    <subcellularLocation>
        <location evidence="2">Membrane</location>
        <topology evidence="2">Multi-pass membrane protein</topology>
    </subcellularLocation>
</comment>
<dbReference type="InterPro" id="IPR004387">
    <property type="entry name" value="Pept_M50_Zn"/>
</dbReference>
<sequence length="372" mass="40180">MDFLNILSYWQSILAALLVLGGLIFFHELGHFSVARLLGIGVRTFSLGFGQKLFTIRRGKTDYCLSLIPLGGYVALAGEEDEAEEPDPRGKEIDGVLFTPDELFSGRPAWHRLLVVLAGPVANFVLALLLYCGLAWAQGQTYLIPQVGKVLPETPAAAAGIERGDVILSIDGKPIQDWAQVPESIEAGNGKPVTIVLSREKSEITVTLTPEAKTRTTIFGEEKPAWLIGVQASGETDQLPLGPVEAIRAGFVQTWNMIAFTGESFAKLVQRVVPLDNVGGPILIAQMVGQEAQQGLSAVLVLAALISVNLGILNLLPIPILDGGHIVFLTLEMIMKRPVSLRARELSAKVGMALLLCLMLLATWNDVKRLFS</sequence>
<dbReference type="SMART" id="SM00228">
    <property type="entry name" value="PDZ"/>
    <property type="match status" value="1"/>
</dbReference>
<keyword evidence="10 11" id="KW-0472">Membrane</keyword>
<dbReference type="NCBIfam" id="TIGR00054">
    <property type="entry name" value="RIP metalloprotease RseP"/>
    <property type="match status" value="1"/>
</dbReference>
<keyword evidence="9 11" id="KW-0482">Metalloprotease</keyword>
<dbReference type="CDD" id="cd06163">
    <property type="entry name" value="S2P-M50_PDZ_RseP-like"/>
    <property type="match status" value="1"/>
</dbReference>
<evidence type="ECO:0000256" key="2">
    <source>
        <dbReference type="ARBA" id="ARBA00004141"/>
    </source>
</evidence>
<evidence type="ECO:0000256" key="1">
    <source>
        <dbReference type="ARBA" id="ARBA00001947"/>
    </source>
</evidence>
<reference evidence="13" key="2">
    <citation type="submission" date="2021-04" db="EMBL/GenBank/DDBJ databases">
        <authorList>
            <person name="Gilroy R."/>
        </authorList>
    </citation>
    <scope>NUCLEOTIDE SEQUENCE</scope>
    <source>
        <strain evidence="13">ChiSxjej5B17-1746</strain>
    </source>
</reference>
<dbReference type="CDD" id="cd23081">
    <property type="entry name" value="cpPDZ_EcRseP-like"/>
    <property type="match status" value="1"/>
</dbReference>
<keyword evidence="4" id="KW-0645">Protease</keyword>
<feature type="transmembrane region" description="Helical" evidence="11">
    <location>
        <begin position="113"/>
        <end position="137"/>
    </location>
</feature>